<feature type="region of interest" description="Disordered" evidence="1">
    <location>
        <begin position="61"/>
        <end position="82"/>
    </location>
</feature>
<feature type="compositionally biased region" description="Basic and acidic residues" evidence="1">
    <location>
        <begin position="114"/>
        <end position="127"/>
    </location>
</feature>
<sequence length="190" mass="20483">MCSTLETTEKGLLYLVTKAEAEADLHWQLKSHLFCLVILYRQDHLSFMGTGHHGLAPLHDQRQAQAQGRPQDGSELYCTGATDSTDHHDLAASARRSADARHPACGVTTALQHQRIEGNRHEERSTDTAKANACTKPSSGDDSSPVCVATETPEVRSEGLGTASSVRQAQTGQNHQCTQSPALNASNRLG</sequence>
<organism evidence="2 3">
    <name type="scientific">Pseudocercospora eumusae</name>
    <dbReference type="NCBI Taxonomy" id="321146"/>
    <lineage>
        <taxon>Eukaryota</taxon>
        <taxon>Fungi</taxon>
        <taxon>Dikarya</taxon>
        <taxon>Ascomycota</taxon>
        <taxon>Pezizomycotina</taxon>
        <taxon>Dothideomycetes</taxon>
        <taxon>Dothideomycetidae</taxon>
        <taxon>Mycosphaerellales</taxon>
        <taxon>Mycosphaerellaceae</taxon>
        <taxon>Pseudocercospora</taxon>
    </lineage>
</organism>
<gene>
    <name evidence="2" type="ORF">AC578_1480</name>
</gene>
<name>A0A139H5D1_9PEZI</name>
<keyword evidence="3" id="KW-1185">Reference proteome</keyword>
<dbReference type="AlphaFoldDB" id="A0A139H5D1"/>
<accession>A0A139H5D1</accession>
<reference evidence="2 3" key="1">
    <citation type="submission" date="2015-07" db="EMBL/GenBank/DDBJ databases">
        <title>Comparative genomics of the Sigatoka disease complex on banana suggests a link between parallel evolutionary changes in Pseudocercospora fijiensis and Pseudocercospora eumusae and increased virulence on the banana host.</title>
        <authorList>
            <person name="Chang T.-C."/>
            <person name="Salvucci A."/>
            <person name="Crous P.W."/>
            <person name="Stergiopoulos I."/>
        </authorList>
    </citation>
    <scope>NUCLEOTIDE SEQUENCE [LARGE SCALE GENOMIC DNA]</scope>
    <source>
        <strain evidence="2 3">CBS 114824</strain>
    </source>
</reference>
<feature type="compositionally biased region" description="Polar residues" evidence="1">
    <location>
        <begin position="162"/>
        <end position="190"/>
    </location>
</feature>
<evidence type="ECO:0000313" key="3">
    <source>
        <dbReference type="Proteomes" id="UP000070133"/>
    </source>
</evidence>
<dbReference type="Proteomes" id="UP000070133">
    <property type="component" value="Unassembled WGS sequence"/>
</dbReference>
<proteinExistence type="predicted"/>
<feature type="region of interest" description="Disordered" evidence="1">
    <location>
        <begin position="114"/>
        <end position="190"/>
    </location>
</feature>
<evidence type="ECO:0000313" key="2">
    <source>
        <dbReference type="EMBL" id="KXS97683.1"/>
    </source>
</evidence>
<protein>
    <submittedName>
        <fullName evidence="2">Uncharacterized protein</fullName>
    </submittedName>
</protein>
<comment type="caution">
    <text evidence="2">The sequence shown here is derived from an EMBL/GenBank/DDBJ whole genome shotgun (WGS) entry which is preliminary data.</text>
</comment>
<dbReference type="EMBL" id="LFZN01000136">
    <property type="protein sequence ID" value="KXS97683.1"/>
    <property type="molecule type" value="Genomic_DNA"/>
</dbReference>
<evidence type="ECO:0000256" key="1">
    <source>
        <dbReference type="SAM" id="MobiDB-lite"/>
    </source>
</evidence>